<feature type="transmembrane region" description="Helical" evidence="1">
    <location>
        <begin position="46"/>
        <end position="66"/>
    </location>
</feature>
<keyword evidence="1" id="KW-0812">Transmembrane</keyword>
<keyword evidence="1" id="KW-0472">Membrane</keyword>
<dbReference type="Proteomes" id="UP000799092">
    <property type="component" value="Unassembled WGS sequence"/>
</dbReference>
<dbReference type="OrthoDB" id="2888120at2"/>
<evidence type="ECO:0000313" key="3">
    <source>
        <dbReference type="Proteomes" id="UP000799092"/>
    </source>
</evidence>
<feature type="transmembrane region" description="Helical" evidence="1">
    <location>
        <begin position="7"/>
        <end position="26"/>
    </location>
</feature>
<sequence length="76" mass="8467">MGETLWFPLLSSVGTMALLYIVGNIFDLSLLRFSFVLNEPLNKGLIFSANISLLPFVFGLIVGFIVERSIKVKMKS</sequence>
<proteinExistence type="predicted"/>
<dbReference type="EMBL" id="WJNG01000008">
    <property type="protein sequence ID" value="MRH43244.1"/>
    <property type="molecule type" value="Genomic_DNA"/>
</dbReference>
<reference evidence="2" key="1">
    <citation type="submission" date="2019-11" db="EMBL/GenBank/DDBJ databases">
        <authorList>
            <person name="Li J."/>
        </authorList>
    </citation>
    <scope>NUCLEOTIDE SEQUENCE</scope>
    <source>
        <strain evidence="2">B6B</strain>
    </source>
</reference>
<comment type="caution">
    <text evidence="2">The sequence shown here is derived from an EMBL/GenBank/DDBJ whole genome shotgun (WGS) entry which is preliminary data.</text>
</comment>
<evidence type="ECO:0000256" key="1">
    <source>
        <dbReference type="SAM" id="Phobius"/>
    </source>
</evidence>
<dbReference type="RefSeq" id="WP_153736879.1">
    <property type="nucleotide sequence ID" value="NZ_WJNG01000008.1"/>
</dbReference>
<name>A0A6A8DCH4_9BACI</name>
<accession>A0A6A8DCH4</accession>
<keyword evidence="3" id="KW-1185">Reference proteome</keyword>
<keyword evidence="1" id="KW-1133">Transmembrane helix</keyword>
<gene>
    <name evidence="2" type="ORF">GH741_11190</name>
</gene>
<dbReference type="AlphaFoldDB" id="A0A6A8DCH4"/>
<organism evidence="2 3">
    <name type="scientific">Aquibacillus halophilus</name>
    <dbReference type="NCBI Taxonomy" id="930132"/>
    <lineage>
        <taxon>Bacteria</taxon>
        <taxon>Bacillati</taxon>
        <taxon>Bacillota</taxon>
        <taxon>Bacilli</taxon>
        <taxon>Bacillales</taxon>
        <taxon>Bacillaceae</taxon>
        <taxon>Aquibacillus</taxon>
    </lineage>
</organism>
<protein>
    <submittedName>
        <fullName evidence="2">Uncharacterized protein</fullName>
    </submittedName>
</protein>
<evidence type="ECO:0000313" key="2">
    <source>
        <dbReference type="EMBL" id="MRH43244.1"/>
    </source>
</evidence>